<proteinExistence type="predicted"/>
<protein>
    <submittedName>
        <fullName evidence="1">Uncharacterized protein</fullName>
    </submittedName>
</protein>
<sequence length="36" mass="4132">MKLLNDLAQAQAQAKAERAEELEAHILPLFNKLREK</sequence>
<evidence type="ECO:0000313" key="2">
    <source>
        <dbReference type="Proteomes" id="UP000254507"/>
    </source>
</evidence>
<organism evidence="1 2">
    <name type="scientific">Actinobacillus seminis</name>
    <dbReference type="NCBI Taxonomy" id="722"/>
    <lineage>
        <taxon>Bacteria</taxon>
        <taxon>Pseudomonadati</taxon>
        <taxon>Pseudomonadota</taxon>
        <taxon>Gammaproteobacteria</taxon>
        <taxon>Pasteurellales</taxon>
        <taxon>Pasteurellaceae</taxon>
        <taxon>Actinobacillus</taxon>
    </lineage>
</organism>
<dbReference type="Proteomes" id="UP000254507">
    <property type="component" value="Unassembled WGS sequence"/>
</dbReference>
<name>A0A380VZJ3_9PAST</name>
<reference evidence="1 2" key="1">
    <citation type="submission" date="2018-06" db="EMBL/GenBank/DDBJ databases">
        <authorList>
            <consortium name="Pathogen Informatics"/>
            <person name="Doyle S."/>
        </authorList>
    </citation>
    <scope>NUCLEOTIDE SEQUENCE [LARGE SCALE GENOMIC DNA]</scope>
    <source>
        <strain evidence="1 2">NCTC10851</strain>
    </source>
</reference>
<dbReference type="EMBL" id="UFSB01000002">
    <property type="protein sequence ID" value="SUU74752.1"/>
    <property type="molecule type" value="Genomic_DNA"/>
</dbReference>
<evidence type="ECO:0000313" key="1">
    <source>
        <dbReference type="EMBL" id="SUU74752.1"/>
    </source>
</evidence>
<gene>
    <name evidence="1" type="ORF">NCTC10851_02383</name>
</gene>
<dbReference type="AlphaFoldDB" id="A0A380VZJ3"/>
<accession>A0A380VZJ3</accession>